<name>A0A8S1R6E2_9CILI</name>
<protein>
    <submittedName>
        <fullName evidence="2">Uncharacterized protein</fullName>
    </submittedName>
</protein>
<reference evidence="2" key="1">
    <citation type="submission" date="2021-01" db="EMBL/GenBank/DDBJ databases">
        <authorList>
            <consortium name="Genoscope - CEA"/>
            <person name="William W."/>
        </authorList>
    </citation>
    <scope>NUCLEOTIDE SEQUENCE</scope>
</reference>
<feature type="coiled-coil region" evidence="1">
    <location>
        <begin position="33"/>
        <end position="64"/>
    </location>
</feature>
<organism evidence="2 3">
    <name type="scientific">Paramecium sonneborni</name>
    <dbReference type="NCBI Taxonomy" id="65129"/>
    <lineage>
        <taxon>Eukaryota</taxon>
        <taxon>Sar</taxon>
        <taxon>Alveolata</taxon>
        <taxon>Ciliophora</taxon>
        <taxon>Intramacronucleata</taxon>
        <taxon>Oligohymenophorea</taxon>
        <taxon>Peniculida</taxon>
        <taxon>Parameciidae</taxon>
        <taxon>Paramecium</taxon>
    </lineage>
</organism>
<evidence type="ECO:0000313" key="3">
    <source>
        <dbReference type="Proteomes" id="UP000692954"/>
    </source>
</evidence>
<keyword evidence="1" id="KW-0175">Coiled coil</keyword>
<evidence type="ECO:0000256" key="1">
    <source>
        <dbReference type="SAM" id="Coils"/>
    </source>
</evidence>
<accession>A0A8S1R6E2</accession>
<keyword evidence="3" id="KW-1185">Reference proteome</keyword>
<dbReference type="Proteomes" id="UP000692954">
    <property type="component" value="Unassembled WGS sequence"/>
</dbReference>
<sequence>MKENQKFDEIKIYKIIQRFQRCFLQKIFPTCFLNKQNRQYQQYKKKLQKVLELMKNKLINLVQRQAYVIMIMF</sequence>
<comment type="caution">
    <text evidence="2">The sequence shown here is derived from an EMBL/GenBank/DDBJ whole genome shotgun (WGS) entry which is preliminary data.</text>
</comment>
<gene>
    <name evidence="2" type="ORF">PSON_ATCC_30995.1.T1430040</name>
</gene>
<dbReference type="AlphaFoldDB" id="A0A8S1R6E2"/>
<dbReference type="EMBL" id="CAJJDN010000143">
    <property type="protein sequence ID" value="CAD8123159.1"/>
    <property type="molecule type" value="Genomic_DNA"/>
</dbReference>
<evidence type="ECO:0000313" key="2">
    <source>
        <dbReference type="EMBL" id="CAD8123159.1"/>
    </source>
</evidence>
<proteinExistence type="predicted"/>